<comment type="catalytic activity">
    <reaction evidence="11">
        <text>tRNA(Met) + L-methionine + ATP = L-methionyl-tRNA(Met) + AMP + diphosphate</text>
        <dbReference type="Rhea" id="RHEA:13481"/>
        <dbReference type="Rhea" id="RHEA-COMP:9667"/>
        <dbReference type="Rhea" id="RHEA-COMP:9698"/>
        <dbReference type="ChEBI" id="CHEBI:30616"/>
        <dbReference type="ChEBI" id="CHEBI:33019"/>
        <dbReference type="ChEBI" id="CHEBI:57844"/>
        <dbReference type="ChEBI" id="CHEBI:78442"/>
        <dbReference type="ChEBI" id="CHEBI:78530"/>
        <dbReference type="ChEBI" id="CHEBI:456215"/>
        <dbReference type="EC" id="6.1.1.10"/>
    </reaction>
</comment>
<keyword evidence="6 12" id="KW-0547">Nucleotide-binding</keyword>
<dbReference type="JaponicusDB" id="SJAG_01159">
    <property type="gene designation" value="rar1"/>
</dbReference>
<evidence type="ECO:0000256" key="11">
    <source>
        <dbReference type="ARBA" id="ARBA00047364"/>
    </source>
</evidence>
<dbReference type="FunFam" id="1.10.730.10:FF:000037">
    <property type="entry name" value="Methionyl-tRNA synthetase"/>
    <property type="match status" value="1"/>
</dbReference>
<evidence type="ECO:0000256" key="2">
    <source>
        <dbReference type="ARBA" id="ARBA00005594"/>
    </source>
</evidence>
<dbReference type="PRINTS" id="PR01041">
    <property type="entry name" value="TRNASYNTHMET"/>
</dbReference>
<evidence type="ECO:0000313" key="17">
    <source>
        <dbReference type="Proteomes" id="UP000001744"/>
    </source>
</evidence>
<dbReference type="GO" id="GO:0010494">
    <property type="term" value="C:cytoplasmic stress granule"/>
    <property type="evidence" value="ECO:0007669"/>
    <property type="project" value="UniProtKB-ARBA"/>
</dbReference>
<dbReference type="NCBIfam" id="TIGR00398">
    <property type="entry name" value="metG"/>
    <property type="match status" value="1"/>
</dbReference>
<dbReference type="Gene3D" id="1.10.730.10">
    <property type="entry name" value="Isoleucyl-tRNA Synthetase, Domain 1"/>
    <property type="match status" value="1"/>
</dbReference>
<dbReference type="InterPro" id="IPR023458">
    <property type="entry name" value="Met-tRNA_ligase_1"/>
</dbReference>
<dbReference type="HAMAP" id="MF_00098">
    <property type="entry name" value="Met_tRNA_synth_type1"/>
    <property type="match status" value="1"/>
</dbReference>
<dbReference type="STRING" id="402676.B6JZX1"/>
<keyword evidence="8 12" id="KW-0648">Protein biosynthesis</keyword>
<protein>
    <recommendedName>
        <fullName evidence="3">methionine--tRNA ligase</fullName>
        <ecNumber evidence="3">6.1.1.10</ecNumber>
    </recommendedName>
    <alternativeName>
        <fullName evidence="10">Methionyl-tRNA synthetase</fullName>
    </alternativeName>
</protein>
<dbReference type="PANTHER" id="PTHR45765:SF1">
    <property type="entry name" value="METHIONINE--TRNA LIGASE, CYTOPLASMIC"/>
    <property type="match status" value="1"/>
</dbReference>
<dbReference type="FunFam" id="2.20.28.20:FF:000001">
    <property type="entry name" value="Methionine--tRNA ligase"/>
    <property type="match status" value="1"/>
</dbReference>
<dbReference type="PANTHER" id="PTHR45765">
    <property type="entry name" value="METHIONINE--TRNA LIGASE"/>
    <property type="match status" value="1"/>
</dbReference>
<dbReference type="Pfam" id="PF09334">
    <property type="entry name" value="tRNA-synt_1g"/>
    <property type="match status" value="1"/>
</dbReference>
<dbReference type="GeneID" id="7047418"/>
<dbReference type="RefSeq" id="XP_002172414.1">
    <property type="nucleotide sequence ID" value="XM_002172378.2"/>
</dbReference>
<dbReference type="GO" id="GO:0004825">
    <property type="term" value="F:methionine-tRNA ligase activity"/>
    <property type="evidence" value="ECO:0000318"/>
    <property type="project" value="GO_Central"/>
</dbReference>
<dbReference type="EMBL" id="KE651168">
    <property type="protein sequence ID" value="EEB06121.1"/>
    <property type="molecule type" value="Genomic_DNA"/>
</dbReference>
<evidence type="ECO:0000256" key="6">
    <source>
        <dbReference type="ARBA" id="ARBA00022741"/>
    </source>
</evidence>
<dbReference type="InterPro" id="IPR014758">
    <property type="entry name" value="Met-tRNA_synth"/>
</dbReference>
<evidence type="ECO:0000256" key="4">
    <source>
        <dbReference type="ARBA" id="ARBA00022490"/>
    </source>
</evidence>
<dbReference type="CDD" id="cd07957">
    <property type="entry name" value="Anticodon_Ia_Met"/>
    <property type="match status" value="1"/>
</dbReference>
<evidence type="ECO:0000256" key="3">
    <source>
        <dbReference type="ARBA" id="ARBA00012838"/>
    </source>
</evidence>
<keyword evidence="7 12" id="KW-0067">ATP-binding</keyword>
<dbReference type="EC" id="6.1.1.10" evidence="3"/>
<feature type="domain" description="Methionyl-tRNA synthetase anticodon-binding" evidence="14">
    <location>
        <begin position="638"/>
        <end position="780"/>
    </location>
</feature>
<dbReference type="SUPFAM" id="SSF57770">
    <property type="entry name" value="Methionyl-tRNA synthetase (MetRS), Zn-domain"/>
    <property type="match status" value="1"/>
</dbReference>
<evidence type="ECO:0000256" key="7">
    <source>
        <dbReference type="ARBA" id="ARBA00022840"/>
    </source>
</evidence>
<evidence type="ECO:0000256" key="9">
    <source>
        <dbReference type="ARBA" id="ARBA00023146"/>
    </source>
</evidence>
<evidence type="ECO:0000256" key="8">
    <source>
        <dbReference type="ARBA" id="ARBA00022917"/>
    </source>
</evidence>
<gene>
    <name evidence="16" type="primary">rar1</name>
    <name evidence="15" type="ORF">SJAG_01159</name>
</gene>
<evidence type="ECO:0000256" key="10">
    <source>
        <dbReference type="ARBA" id="ARBA00030904"/>
    </source>
</evidence>
<dbReference type="GO" id="GO:0006431">
    <property type="term" value="P:methionyl-tRNA aminoacylation"/>
    <property type="evidence" value="ECO:0000318"/>
    <property type="project" value="GO_Central"/>
</dbReference>
<dbReference type="Gene3D" id="3.40.50.620">
    <property type="entry name" value="HUPs"/>
    <property type="match status" value="1"/>
</dbReference>
<dbReference type="InterPro" id="IPR015413">
    <property type="entry name" value="Methionyl/Leucyl_tRNA_Synth"/>
</dbReference>
<keyword evidence="9 12" id="KW-0030">Aminoacyl-tRNA synthetase</keyword>
<dbReference type="Proteomes" id="UP000001744">
    <property type="component" value="Unassembled WGS sequence"/>
</dbReference>
<dbReference type="Pfam" id="PF19303">
    <property type="entry name" value="Anticodon_3"/>
    <property type="match status" value="1"/>
</dbReference>
<sequence>MATFKLQIPAVSKESFGFHEALKAAIAVSAFAPKTKVEGAAPCNSVRLTDAKDASKYISDANAIVSYLYWKNTNLTAEKFLSVEHKLLDWDSLNLSPLLIAADAPEKRQIVLTLLDNAIQNFKLDASVTPANVIIFADVYSLINGPEELEPFETLKSFYSKFAAHPFFQKSLNLAIEKTKGQTAEISSEQIPISEETRKLRPKIELMQERKKSGVLPKPNSRNILITSALPYVNNVPHLGNIIGSTLSADVFARYHRARNNTTLYICGTDEYGTATETKALEEGVSPKELCDKYHKLHKEVYDWFQLDFDFFGRTTTPKQTEISQHIFNRLYERDYMEVDSMTQLYCEEHKGFLADRYVEGTCPKCGFDDARGDQCDGCGQLLNAFELINPTCKLDKTTPVKRETRHIFLSLDKLQPQIQEWFQKSSKEGHWSNNGVAITDSWLKEGLRPRCITRDLKWGTPVPLEEFKDKVLYVWFDATIGYISITANYTDEWKQWWKNPENVKLYQFMGKDNVPFHTVIFPGSLLGTDEKWTMLHHINTTDYLNYESGKFSKSRGIGVFGNNAKELGLSPSVWRYYLLASRPETSDTMFTWKEFITRHNSELLANIGNLVNRVVKFTTAKYNGLVPYYLEDASVGSGKLKTELVKDVNAILRKYNTALEAVKLREGLRIAMELSARGNQFLQDNRVDNKLFTNERQKCADAIGYTLNLVYLLASILSPFIPATSDSIYKQLNAPALAIPDEWTLDLLPGHRIGNAEYLFTRIDESMEEVWRGKYGGSQK</sequence>
<dbReference type="InterPro" id="IPR014729">
    <property type="entry name" value="Rossmann-like_a/b/a_fold"/>
</dbReference>
<feature type="domain" description="Methionyl/Leucyl tRNA synthetase" evidence="13">
    <location>
        <begin position="224"/>
        <end position="615"/>
    </location>
</feature>
<keyword evidence="5 12" id="KW-0436">Ligase</keyword>
<dbReference type="PROSITE" id="PS00178">
    <property type="entry name" value="AA_TRNA_LIGASE_I"/>
    <property type="match status" value="1"/>
</dbReference>
<dbReference type="GO" id="GO:0017102">
    <property type="term" value="C:methionyl glutamyl tRNA synthetase complex"/>
    <property type="evidence" value="ECO:0007669"/>
    <property type="project" value="EnsemblFungi"/>
</dbReference>
<dbReference type="GO" id="GO:0005829">
    <property type="term" value="C:cytosol"/>
    <property type="evidence" value="ECO:0000318"/>
    <property type="project" value="GO_Central"/>
</dbReference>
<dbReference type="CDD" id="cd00814">
    <property type="entry name" value="MetRS_core"/>
    <property type="match status" value="1"/>
</dbReference>
<dbReference type="OrthoDB" id="5844513at2759"/>
<dbReference type="Gene3D" id="2.20.28.20">
    <property type="entry name" value="Methionyl-tRNA synthetase, Zn-domain"/>
    <property type="match status" value="1"/>
</dbReference>
<evidence type="ECO:0000313" key="15">
    <source>
        <dbReference type="EMBL" id="EEB06121.1"/>
    </source>
</evidence>
<evidence type="ECO:0000256" key="1">
    <source>
        <dbReference type="ARBA" id="ARBA00004496"/>
    </source>
</evidence>
<dbReference type="eggNOG" id="KOG1247">
    <property type="taxonomic scope" value="Eukaryota"/>
</dbReference>
<evidence type="ECO:0000256" key="12">
    <source>
        <dbReference type="RuleBase" id="RU363039"/>
    </source>
</evidence>
<dbReference type="InterPro" id="IPR009080">
    <property type="entry name" value="tRNAsynth_Ia_anticodon-bd"/>
</dbReference>
<accession>B6JZX1</accession>
<dbReference type="SUPFAM" id="SSF52374">
    <property type="entry name" value="Nucleotidylyl transferase"/>
    <property type="match status" value="1"/>
</dbReference>
<evidence type="ECO:0000313" key="16">
    <source>
        <dbReference type="JaponicusDB" id="SJAG_01159"/>
    </source>
</evidence>
<keyword evidence="4" id="KW-0963">Cytoplasm</keyword>
<dbReference type="VEuPathDB" id="FungiDB:SJAG_01159"/>
<dbReference type="InterPro" id="IPR001412">
    <property type="entry name" value="aa-tRNA-synth_I_CS"/>
</dbReference>
<evidence type="ECO:0000256" key="5">
    <source>
        <dbReference type="ARBA" id="ARBA00022598"/>
    </source>
</evidence>
<keyword evidence="17" id="KW-1185">Reference proteome</keyword>
<dbReference type="GO" id="GO:0017101">
    <property type="term" value="C:aminoacyl-tRNA synthetase multienzyme complex"/>
    <property type="evidence" value="ECO:0000318"/>
    <property type="project" value="GO_Central"/>
</dbReference>
<dbReference type="AlphaFoldDB" id="B6JZX1"/>
<evidence type="ECO:0000259" key="13">
    <source>
        <dbReference type="Pfam" id="PF09334"/>
    </source>
</evidence>
<evidence type="ECO:0000259" key="14">
    <source>
        <dbReference type="Pfam" id="PF19303"/>
    </source>
</evidence>
<comment type="subcellular location">
    <subcellularLocation>
        <location evidence="1">Cytoplasm</location>
    </subcellularLocation>
</comment>
<dbReference type="GO" id="GO:0005524">
    <property type="term" value="F:ATP binding"/>
    <property type="evidence" value="ECO:0007669"/>
    <property type="project" value="UniProtKB-KW"/>
</dbReference>
<proteinExistence type="inferred from homology"/>
<dbReference type="SUPFAM" id="SSF47323">
    <property type="entry name" value="Anticodon-binding domain of a subclass of class I aminoacyl-tRNA synthetases"/>
    <property type="match status" value="1"/>
</dbReference>
<comment type="similarity">
    <text evidence="2 12">Belongs to the class-I aminoacyl-tRNA synthetase family.</text>
</comment>
<dbReference type="HOGENOM" id="CLU_009710_4_1_1"/>
<name>B6JZX1_SCHJY</name>
<organism evidence="15 17">
    <name type="scientific">Schizosaccharomyces japonicus (strain yFS275 / FY16936)</name>
    <name type="common">Fission yeast</name>
    <dbReference type="NCBI Taxonomy" id="402676"/>
    <lineage>
        <taxon>Eukaryota</taxon>
        <taxon>Fungi</taxon>
        <taxon>Dikarya</taxon>
        <taxon>Ascomycota</taxon>
        <taxon>Taphrinomycotina</taxon>
        <taxon>Schizosaccharomycetes</taxon>
        <taxon>Schizosaccharomycetales</taxon>
        <taxon>Schizosaccharomycetaceae</taxon>
        <taxon>Schizosaccharomyces</taxon>
    </lineage>
</organism>
<dbReference type="InterPro" id="IPR033911">
    <property type="entry name" value="MetRS_core"/>
</dbReference>
<dbReference type="InterPro" id="IPR029038">
    <property type="entry name" value="MetRS_Zn"/>
</dbReference>
<dbReference type="OMA" id="HLNTTEY"/>
<dbReference type="InterPro" id="IPR041872">
    <property type="entry name" value="Anticodon_Met"/>
</dbReference>
<reference evidence="15 17" key="1">
    <citation type="journal article" date="2011" name="Science">
        <title>Comparative functional genomics of the fission yeasts.</title>
        <authorList>
            <person name="Rhind N."/>
            <person name="Chen Z."/>
            <person name="Yassour M."/>
            <person name="Thompson D.A."/>
            <person name="Haas B.J."/>
            <person name="Habib N."/>
            <person name="Wapinski I."/>
            <person name="Roy S."/>
            <person name="Lin M.F."/>
            <person name="Heiman D.I."/>
            <person name="Young S.K."/>
            <person name="Furuya K."/>
            <person name="Guo Y."/>
            <person name="Pidoux A."/>
            <person name="Chen H.M."/>
            <person name="Robbertse B."/>
            <person name="Goldberg J.M."/>
            <person name="Aoki K."/>
            <person name="Bayne E.H."/>
            <person name="Berlin A.M."/>
            <person name="Desjardins C.A."/>
            <person name="Dobbs E."/>
            <person name="Dukaj L."/>
            <person name="Fan L."/>
            <person name="FitzGerald M.G."/>
            <person name="French C."/>
            <person name="Gujja S."/>
            <person name="Hansen K."/>
            <person name="Keifenheim D."/>
            <person name="Levin J.Z."/>
            <person name="Mosher R.A."/>
            <person name="Mueller C.A."/>
            <person name="Pfiffner J."/>
            <person name="Priest M."/>
            <person name="Russ C."/>
            <person name="Smialowska A."/>
            <person name="Swoboda P."/>
            <person name="Sykes S.M."/>
            <person name="Vaughn M."/>
            <person name="Vengrova S."/>
            <person name="Yoder R."/>
            <person name="Zeng Q."/>
            <person name="Allshire R."/>
            <person name="Baulcombe D."/>
            <person name="Birren B.W."/>
            <person name="Brown W."/>
            <person name="Ekwall K."/>
            <person name="Kellis M."/>
            <person name="Leatherwood J."/>
            <person name="Levin H."/>
            <person name="Margalit H."/>
            <person name="Martienssen R."/>
            <person name="Nieduszynski C.A."/>
            <person name="Spatafora J.W."/>
            <person name="Friedman N."/>
            <person name="Dalgaard J.Z."/>
            <person name="Baumann P."/>
            <person name="Niki H."/>
            <person name="Regev A."/>
            <person name="Nusbaum C."/>
        </authorList>
    </citation>
    <scope>NUCLEOTIDE SEQUENCE [LARGE SCALE GENOMIC DNA]</scope>
    <source>
        <strain evidence="17">yFS275 / FY16936</strain>
    </source>
</reference>